<dbReference type="AlphaFoldDB" id="U9TK50"/>
<name>U9TK50_RHIID</name>
<accession>U9TK50</accession>
<gene>
    <name evidence="1" type="ORF">GLOINDRAFT_31594</name>
</gene>
<evidence type="ECO:0000313" key="1">
    <source>
        <dbReference type="EMBL" id="ESA08534.1"/>
    </source>
</evidence>
<proteinExistence type="predicted"/>
<dbReference type="HOGENOM" id="CLU_3107570_0_0_1"/>
<reference evidence="1" key="1">
    <citation type="submission" date="2013-07" db="EMBL/GenBank/DDBJ databases">
        <title>The genome of an arbuscular mycorrhizal fungus provides insights into the evolution of the oldest plant symbiosis.</title>
        <authorList>
            <consortium name="DOE Joint Genome Institute"/>
            <person name="Tisserant E."/>
            <person name="Malbreil M."/>
            <person name="Kuo A."/>
            <person name="Kohler A."/>
            <person name="Symeonidi A."/>
            <person name="Balestrini R."/>
            <person name="Charron P."/>
            <person name="Duensing N."/>
            <person name="Frei-dit-Frey N."/>
            <person name="Gianinazzi-Pearson V."/>
            <person name="Gilbert B."/>
            <person name="Handa Y."/>
            <person name="Hijri M."/>
            <person name="Kaul R."/>
            <person name="Kawaguchi M."/>
            <person name="Krajinski F."/>
            <person name="Lammers P."/>
            <person name="Lapierre D."/>
            <person name="Masclaux F.G."/>
            <person name="Murat C."/>
            <person name="Morin E."/>
            <person name="Ndikumana S."/>
            <person name="Pagni M."/>
            <person name="Petitpierre D."/>
            <person name="Requena N."/>
            <person name="Rosikiewicz P."/>
            <person name="Riley R."/>
            <person name="Saito K."/>
            <person name="San Clemente H."/>
            <person name="Shapiro H."/>
            <person name="van Tuinen D."/>
            <person name="Becard G."/>
            <person name="Bonfante P."/>
            <person name="Paszkowski U."/>
            <person name="Shachar-Hill Y."/>
            <person name="Young J.P."/>
            <person name="Sanders I.R."/>
            <person name="Henrissat B."/>
            <person name="Rensing S.A."/>
            <person name="Grigoriev I.V."/>
            <person name="Corradi N."/>
            <person name="Roux C."/>
            <person name="Martin F."/>
        </authorList>
    </citation>
    <scope>NUCLEOTIDE SEQUENCE</scope>
    <source>
        <strain evidence="1">DAOM 197198</strain>
    </source>
</reference>
<dbReference type="EMBL" id="KI289085">
    <property type="protein sequence ID" value="ESA08534.1"/>
    <property type="molecule type" value="Genomic_DNA"/>
</dbReference>
<sequence length="51" mass="6194">MAFFRKYLKLRCLYKRKKDYVKKDKPVAEKGKRSWKRFLSRIYGCGGTFTP</sequence>
<organism evidence="1">
    <name type="scientific">Rhizophagus irregularis (strain DAOM 181602 / DAOM 197198 / MUCL 43194)</name>
    <name type="common">Arbuscular mycorrhizal fungus</name>
    <name type="synonym">Glomus intraradices</name>
    <dbReference type="NCBI Taxonomy" id="747089"/>
    <lineage>
        <taxon>Eukaryota</taxon>
        <taxon>Fungi</taxon>
        <taxon>Fungi incertae sedis</taxon>
        <taxon>Mucoromycota</taxon>
        <taxon>Glomeromycotina</taxon>
        <taxon>Glomeromycetes</taxon>
        <taxon>Glomerales</taxon>
        <taxon>Glomeraceae</taxon>
        <taxon>Rhizophagus</taxon>
    </lineage>
</organism>
<protein>
    <submittedName>
        <fullName evidence="1">Uncharacterized protein</fullName>
    </submittedName>
</protein>